<accession>A0A975K6M9</accession>
<dbReference type="InterPro" id="IPR000792">
    <property type="entry name" value="Tscrpt_reg_LuxR_C"/>
</dbReference>
<evidence type="ECO:0000256" key="1">
    <source>
        <dbReference type="ARBA" id="ARBA00022553"/>
    </source>
</evidence>
<evidence type="ECO:0000256" key="2">
    <source>
        <dbReference type="ARBA" id="ARBA00023125"/>
    </source>
</evidence>
<dbReference type="Pfam" id="PF00196">
    <property type="entry name" value="GerE"/>
    <property type="match status" value="1"/>
</dbReference>
<evidence type="ECO:0000259" key="5">
    <source>
        <dbReference type="PROSITE" id="PS50110"/>
    </source>
</evidence>
<sequence length="267" mass="28933">MIVMGRGSYGYGAGRNGMTPPGIPAAMVAMPRNMSDHRAGGKGMKADGISDEPVMERVLIIDDHPLVRDGLRSVIAVTFDGCDIFEAAGLDEALATLADQSNFDLILLDLNIPDVKRLDGLKLLRERYPILPVVMVSGAFDRTVVREALAAGAAGFIPKSMKRSAIVDALHRVVSGEIYMPDAIGETDPESEENESIRARIDSLTPQQRIVLTHLVHGRLNKQIAHDLSVSMTTVKAHVSAILLKLNVFSRTQAVILANRVQFDGED</sequence>
<dbReference type="SUPFAM" id="SSF46894">
    <property type="entry name" value="C-terminal effector domain of the bipartite response regulators"/>
    <property type="match status" value="1"/>
</dbReference>
<gene>
    <name evidence="6" type="ORF">KFK14_22890</name>
</gene>
<reference evidence="6" key="1">
    <citation type="submission" date="2021-04" db="EMBL/GenBank/DDBJ databases">
        <title>Isolation of p-tert-butylphenol degrading bacteria Sphingobium phenoxybenzoativorans Tas13 from active sludge.</title>
        <authorList>
            <person name="Li Y."/>
        </authorList>
    </citation>
    <scope>NUCLEOTIDE SEQUENCE</scope>
    <source>
        <strain evidence="6">Tas13</strain>
    </source>
</reference>
<keyword evidence="1 3" id="KW-0597">Phosphoprotein</keyword>
<evidence type="ECO:0000313" key="6">
    <source>
        <dbReference type="EMBL" id="QUT05750.1"/>
    </source>
</evidence>
<feature type="domain" description="HTH luxR-type" evidence="4">
    <location>
        <begin position="197"/>
        <end position="262"/>
    </location>
</feature>
<dbReference type="InterPro" id="IPR058245">
    <property type="entry name" value="NreC/VraR/RcsB-like_REC"/>
</dbReference>
<dbReference type="PANTHER" id="PTHR45566:SF1">
    <property type="entry name" value="HTH-TYPE TRANSCRIPTIONAL REGULATOR YHJB-RELATED"/>
    <property type="match status" value="1"/>
</dbReference>
<dbReference type="GO" id="GO:0006355">
    <property type="term" value="P:regulation of DNA-templated transcription"/>
    <property type="evidence" value="ECO:0007669"/>
    <property type="project" value="InterPro"/>
</dbReference>
<dbReference type="PROSITE" id="PS50110">
    <property type="entry name" value="RESPONSE_REGULATORY"/>
    <property type="match status" value="1"/>
</dbReference>
<dbReference type="Pfam" id="PF00072">
    <property type="entry name" value="Response_reg"/>
    <property type="match status" value="1"/>
</dbReference>
<protein>
    <submittedName>
        <fullName evidence="6">Response regulator transcription factor</fullName>
    </submittedName>
</protein>
<organism evidence="6 7">
    <name type="scientific">Sphingobium phenoxybenzoativorans</name>
    <dbReference type="NCBI Taxonomy" id="1592790"/>
    <lineage>
        <taxon>Bacteria</taxon>
        <taxon>Pseudomonadati</taxon>
        <taxon>Pseudomonadota</taxon>
        <taxon>Alphaproteobacteria</taxon>
        <taxon>Sphingomonadales</taxon>
        <taxon>Sphingomonadaceae</taxon>
        <taxon>Sphingobium</taxon>
    </lineage>
</organism>
<feature type="modified residue" description="4-aspartylphosphate" evidence="3">
    <location>
        <position position="109"/>
    </location>
</feature>
<dbReference type="EMBL" id="CP073910">
    <property type="protein sequence ID" value="QUT05750.1"/>
    <property type="molecule type" value="Genomic_DNA"/>
</dbReference>
<dbReference type="PROSITE" id="PS00622">
    <property type="entry name" value="HTH_LUXR_1"/>
    <property type="match status" value="1"/>
</dbReference>
<dbReference type="CDD" id="cd06170">
    <property type="entry name" value="LuxR_C_like"/>
    <property type="match status" value="1"/>
</dbReference>
<dbReference type="Gene3D" id="3.40.50.2300">
    <property type="match status" value="1"/>
</dbReference>
<dbReference type="GO" id="GO:0003677">
    <property type="term" value="F:DNA binding"/>
    <property type="evidence" value="ECO:0007669"/>
    <property type="project" value="UniProtKB-KW"/>
</dbReference>
<name>A0A975K6M9_9SPHN</name>
<dbReference type="GO" id="GO:0000160">
    <property type="term" value="P:phosphorelay signal transduction system"/>
    <property type="evidence" value="ECO:0007669"/>
    <property type="project" value="InterPro"/>
</dbReference>
<dbReference type="PANTHER" id="PTHR45566">
    <property type="entry name" value="HTH-TYPE TRANSCRIPTIONAL REGULATOR YHJB-RELATED"/>
    <property type="match status" value="1"/>
</dbReference>
<evidence type="ECO:0000259" key="4">
    <source>
        <dbReference type="PROSITE" id="PS50043"/>
    </source>
</evidence>
<dbReference type="InterPro" id="IPR011006">
    <property type="entry name" value="CheY-like_superfamily"/>
</dbReference>
<keyword evidence="2" id="KW-0238">DNA-binding</keyword>
<evidence type="ECO:0000313" key="7">
    <source>
        <dbReference type="Proteomes" id="UP000681425"/>
    </source>
</evidence>
<dbReference type="SMART" id="SM00448">
    <property type="entry name" value="REC"/>
    <property type="match status" value="1"/>
</dbReference>
<dbReference type="KEGG" id="spph:KFK14_22890"/>
<dbReference type="SUPFAM" id="SSF52172">
    <property type="entry name" value="CheY-like"/>
    <property type="match status" value="1"/>
</dbReference>
<dbReference type="InterPro" id="IPR016032">
    <property type="entry name" value="Sig_transdc_resp-reg_C-effctor"/>
</dbReference>
<dbReference type="SMART" id="SM00421">
    <property type="entry name" value="HTH_LUXR"/>
    <property type="match status" value="1"/>
</dbReference>
<dbReference type="AlphaFoldDB" id="A0A975K6M9"/>
<dbReference type="Gene3D" id="1.10.10.10">
    <property type="entry name" value="Winged helix-like DNA-binding domain superfamily/Winged helix DNA-binding domain"/>
    <property type="match status" value="1"/>
</dbReference>
<dbReference type="Proteomes" id="UP000681425">
    <property type="component" value="Chromosome"/>
</dbReference>
<dbReference type="PRINTS" id="PR00038">
    <property type="entry name" value="HTHLUXR"/>
</dbReference>
<feature type="domain" description="Response regulatory" evidence="5">
    <location>
        <begin position="57"/>
        <end position="174"/>
    </location>
</feature>
<evidence type="ECO:0000256" key="3">
    <source>
        <dbReference type="PROSITE-ProRule" id="PRU00169"/>
    </source>
</evidence>
<dbReference type="InterPro" id="IPR051015">
    <property type="entry name" value="EvgA-like"/>
</dbReference>
<dbReference type="InterPro" id="IPR001789">
    <property type="entry name" value="Sig_transdc_resp-reg_receiver"/>
</dbReference>
<dbReference type="CDD" id="cd17535">
    <property type="entry name" value="REC_NarL-like"/>
    <property type="match status" value="1"/>
</dbReference>
<proteinExistence type="predicted"/>
<keyword evidence="7" id="KW-1185">Reference proteome</keyword>
<dbReference type="PROSITE" id="PS50043">
    <property type="entry name" value="HTH_LUXR_2"/>
    <property type="match status" value="1"/>
</dbReference>
<dbReference type="InterPro" id="IPR036388">
    <property type="entry name" value="WH-like_DNA-bd_sf"/>
</dbReference>